<dbReference type="Proteomes" id="UP000283569">
    <property type="component" value="Unassembled WGS sequence"/>
</dbReference>
<sequence length="108" mass="11947">MDSPISKESSMTMPSAKLACTASAQRFEEWKRRPVYMAHCFTANLARQLCGVQLKPGEGMASVMGIPEAMGLSTFRALAPFRSAEANELRSRVAALARRMRRERLVVA</sequence>
<proteinExistence type="predicted"/>
<comment type="caution">
    <text evidence="1">The sequence shown here is derived from an EMBL/GenBank/DDBJ whole genome shotgun (WGS) entry which is preliminary data.</text>
</comment>
<accession>A0A420S4W8</accession>
<evidence type="ECO:0000313" key="1">
    <source>
        <dbReference type="EMBL" id="RKL24314.1"/>
    </source>
</evidence>
<gene>
    <name evidence="1" type="ORF">BFJ72_g14286</name>
</gene>
<evidence type="ECO:0000313" key="2">
    <source>
        <dbReference type="Proteomes" id="UP000283569"/>
    </source>
</evidence>
<name>A0A420S4W8_GIBIN</name>
<reference evidence="1 2" key="1">
    <citation type="journal article" date="2018" name="Sci. Rep.">
        <title>Characterisation of pathogen-specific regions and novel effector candidates in Fusarium oxysporum f. sp. cepae.</title>
        <authorList>
            <person name="Armitage A.D."/>
            <person name="Taylor A."/>
            <person name="Sobczyk M.K."/>
            <person name="Baxter L."/>
            <person name="Greenfield B.P."/>
            <person name="Bates H.J."/>
            <person name="Wilson F."/>
            <person name="Jackson A.C."/>
            <person name="Ott S."/>
            <person name="Harrison R.J."/>
            <person name="Clarkson J.P."/>
        </authorList>
    </citation>
    <scope>NUCLEOTIDE SEQUENCE [LARGE SCALE GENOMIC DNA]</scope>
    <source>
        <strain evidence="1 2">Fp_A8</strain>
    </source>
</reference>
<dbReference type="AlphaFoldDB" id="A0A420S4W8"/>
<organism evidence="1 2">
    <name type="scientific">Gibberella intermedia</name>
    <name type="common">Bulb rot disease fungus</name>
    <name type="synonym">Fusarium proliferatum</name>
    <dbReference type="NCBI Taxonomy" id="948311"/>
    <lineage>
        <taxon>Eukaryota</taxon>
        <taxon>Fungi</taxon>
        <taxon>Dikarya</taxon>
        <taxon>Ascomycota</taxon>
        <taxon>Pezizomycotina</taxon>
        <taxon>Sordariomycetes</taxon>
        <taxon>Hypocreomycetidae</taxon>
        <taxon>Hypocreales</taxon>
        <taxon>Nectriaceae</taxon>
        <taxon>Fusarium</taxon>
        <taxon>Fusarium fujikuroi species complex</taxon>
    </lineage>
</organism>
<dbReference type="EMBL" id="MRDB01000102">
    <property type="protein sequence ID" value="RKL24314.1"/>
    <property type="molecule type" value="Genomic_DNA"/>
</dbReference>
<protein>
    <submittedName>
        <fullName evidence="1">Uncharacterized protein</fullName>
    </submittedName>
</protein>